<sequence>MPNAFRNYGDLRVTMTSDWEWRYNNWGTGAVRAIEVYHAKSQVDLRPIGSFVSSSYIDRKALTGKRASLLVGNEPDAKGLTGVIPAVASLIGYTLPWNDGGGGGKFDGSFWRPIAPPGYVSLGGLGISSYAVPSFKGVCEKTCVLKDTCRIGSDSKYAMPERKFAKVLGLPCPKNFTTFSSKTPVFTKTTLPRGDDRFDEQDQAEPFLLFF</sequence>
<comment type="caution">
    <text evidence="1">The sequence shown here is derived from an EMBL/GenBank/DDBJ whole genome shotgun (WGS) entry which is preliminary data.</text>
</comment>
<accession>A0AAD4FA72</accession>
<proteinExistence type="predicted"/>
<evidence type="ECO:0000313" key="1">
    <source>
        <dbReference type="EMBL" id="KAG9184968.1"/>
    </source>
</evidence>
<organism evidence="1 2">
    <name type="scientific">Alternaria panax</name>
    <dbReference type="NCBI Taxonomy" id="48097"/>
    <lineage>
        <taxon>Eukaryota</taxon>
        <taxon>Fungi</taxon>
        <taxon>Dikarya</taxon>
        <taxon>Ascomycota</taxon>
        <taxon>Pezizomycotina</taxon>
        <taxon>Dothideomycetes</taxon>
        <taxon>Pleosporomycetidae</taxon>
        <taxon>Pleosporales</taxon>
        <taxon>Pleosporineae</taxon>
        <taxon>Pleosporaceae</taxon>
        <taxon>Alternaria</taxon>
        <taxon>Alternaria sect. Panax</taxon>
    </lineage>
</organism>
<reference evidence="1" key="1">
    <citation type="submission" date="2021-07" db="EMBL/GenBank/DDBJ databases">
        <title>Genome Resource of American Ginseng Black Spot Pathogen Alternaria panax.</title>
        <authorList>
            <person name="Qiu C."/>
            <person name="Wang W."/>
            <person name="Liu Z."/>
        </authorList>
    </citation>
    <scope>NUCLEOTIDE SEQUENCE</scope>
    <source>
        <strain evidence="1">BNCC115425</strain>
    </source>
</reference>
<dbReference type="AlphaFoldDB" id="A0AAD4FA72"/>
<evidence type="ECO:0000313" key="2">
    <source>
        <dbReference type="Proteomes" id="UP001199106"/>
    </source>
</evidence>
<name>A0AAD4FA72_9PLEO</name>
<gene>
    <name evidence="1" type="ORF">G6011_11798</name>
</gene>
<keyword evidence="2" id="KW-1185">Reference proteome</keyword>
<dbReference type="EMBL" id="JAANER010000013">
    <property type="protein sequence ID" value="KAG9184968.1"/>
    <property type="molecule type" value="Genomic_DNA"/>
</dbReference>
<dbReference type="Proteomes" id="UP001199106">
    <property type="component" value="Unassembled WGS sequence"/>
</dbReference>
<protein>
    <submittedName>
        <fullName evidence="1">Uncharacterized protein</fullName>
    </submittedName>
</protein>